<evidence type="ECO:0000313" key="2">
    <source>
        <dbReference type="Proteomes" id="UP001239782"/>
    </source>
</evidence>
<name>A0AA51X880_9GAMM</name>
<gene>
    <name evidence="1" type="ORF">Q9312_08900</name>
</gene>
<dbReference type="RefSeq" id="WP_309204256.1">
    <property type="nucleotide sequence ID" value="NZ_CP133548.1"/>
</dbReference>
<dbReference type="KEGG" id="plei:Q9312_08900"/>
<protein>
    <recommendedName>
        <fullName evidence="3">Lipoprotein</fullName>
    </recommendedName>
</protein>
<dbReference type="Proteomes" id="UP001239782">
    <property type="component" value="Chromosome"/>
</dbReference>
<accession>A0AA51X880</accession>
<sequence>MKFINITIILFLFGCSSSLLFSEKNNNWNPMGYDGFSNKLNELSGVDAINCGFFDLTERNPSSIAASKLGYRCAREASEKGLPFKFGTKRIPTDSYAYEVLILTPDKHYWLVTLDVMLGRVDATQQWNKKCKSVMISDNDYKGSDCENVDYQDWIKEKN</sequence>
<evidence type="ECO:0000313" key="1">
    <source>
        <dbReference type="EMBL" id="WMS89018.1"/>
    </source>
</evidence>
<keyword evidence="2" id="KW-1185">Reference proteome</keyword>
<evidence type="ECO:0008006" key="3">
    <source>
        <dbReference type="Google" id="ProtNLM"/>
    </source>
</evidence>
<organism evidence="1 2">
    <name type="scientific">Pleionea litopenaei</name>
    <dbReference type="NCBI Taxonomy" id="3070815"/>
    <lineage>
        <taxon>Bacteria</taxon>
        <taxon>Pseudomonadati</taxon>
        <taxon>Pseudomonadota</taxon>
        <taxon>Gammaproteobacteria</taxon>
        <taxon>Oceanospirillales</taxon>
        <taxon>Pleioneaceae</taxon>
        <taxon>Pleionea</taxon>
    </lineage>
</organism>
<dbReference type="PROSITE" id="PS51257">
    <property type="entry name" value="PROKAR_LIPOPROTEIN"/>
    <property type="match status" value="1"/>
</dbReference>
<proteinExistence type="predicted"/>
<reference evidence="1 2" key="1">
    <citation type="submission" date="2023-08" db="EMBL/GenBank/DDBJ databases">
        <title>Pleionea litopenaei sp. nov., isolated from stomach of juvenile Litopenaeus vannamei.</title>
        <authorList>
            <person name="Rho A.M."/>
            <person name="Hwang C.Y."/>
        </authorList>
    </citation>
    <scope>NUCLEOTIDE SEQUENCE [LARGE SCALE GENOMIC DNA]</scope>
    <source>
        <strain evidence="1 2">HL-JVS1</strain>
    </source>
</reference>
<dbReference type="EMBL" id="CP133548">
    <property type="protein sequence ID" value="WMS89018.1"/>
    <property type="molecule type" value="Genomic_DNA"/>
</dbReference>
<dbReference type="AlphaFoldDB" id="A0AA51X880"/>